<evidence type="ECO:0000256" key="2">
    <source>
        <dbReference type="SAM" id="Coils"/>
    </source>
</evidence>
<dbReference type="STRING" id="393595.ABO_2672"/>
<dbReference type="Gene3D" id="1.20.5.300">
    <property type="match status" value="1"/>
</dbReference>
<sequence>MCVAQRQEHRLCLEHVVTLDPSSNVEEILMSEERFLDVETKLAYQEDLVESLNKVVSDQRRQIDALEKNYRKMADRLMDLSEAFEATQVEDAPPPHY</sequence>
<dbReference type="Proteomes" id="UP000008871">
    <property type="component" value="Chromosome"/>
</dbReference>
<dbReference type="Pfam" id="PF04102">
    <property type="entry name" value="SlyX"/>
    <property type="match status" value="1"/>
</dbReference>
<gene>
    <name evidence="1" type="primary">slyX</name>
    <name evidence="3" type="ordered locus">ABO_2672</name>
</gene>
<feature type="coiled-coil region" evidence="2">
    <location>
        <begin position="49"/>
        <end position="83"/>
    </location>
</feature>
<dbReference type="EMBL" id="AM286690">
    <property type="protein sequence ID" value="CAL18120.1"/>
    <property type="molecule type" value="Genomic_DNA"/>
</dbReference>
<comment type="similarity">
    <text evidence="1">Belongs to the SlyX family.</text>
</comment>
<evidence type="ECO:0000313" key="4">
    <source>
        <dbReference type="Proteomes" id="UP000008871"/>
    </source>
</evidence>
<organism evidence="3 4">
    <name type="scientific">Alcanivorax borkumensis (strain ATCC 700651 / DSM 11573 / NCIMB 13689 / SK2)</name>
    <dbReference type="NCBI Taxonomy" id="393595"/>
    <lineage>
        <taxon>Bacteria</taxon>
        <taxon>Pseudomonadati</taxon>
        <taxon>Pseudomonadota</taxon>
        <taxon>Gammaproteobacteria</taxon>
        <taxon>Oceanospirillales</taxon>
        <taxon>Alcanivoracaceae</taxon>
        <taxon>Alcanivorax</taxon>
    </lineage>
</organism>
<keyword evidence="2" id="KW-0175">Coiled coil</keyword>
<evidence type="ECO:0000313" key="3">
    <source>
        <dbReference type="EMBL" id="CAL18120.1"/>
    </source>
</evidence>
<dbReference type="HAMAP" id="MF_00715">
    <property type="entry name" value="SlyX"/>
    <property type="match status" value="1"/>
</dbReference>
<dbReference type="AlphaFoldDB" id="Q0VL28"/>
<dbReference type="eggNOG" id="COG2900">
    <property type="taxonomic scope" value="Bacteria"/>
</dbReference>
<dbReference type="KEGG" id="abo:ABO_2672"/>
<reference evidence="3 4" key="1">
    <citation type="journal article" date="2006" name="Nat. Biotechnol.">
        <title>Genome sequence of the ubiquitous hydrocarbon-degrading marine bacterium Alcanivorax borkumensis.</title>
        <authorList>
            <person name="Schneiker S."/>
            <person name="Martins dos Santos V.A.P."/>
            <person name="Bartels D."/>
            <person name="Bekel T."/>
            <person name="Brecht M."/>
            <person name="Buhrmester J."/>
            <person name="Chernikova T.N."/>
            <person name="Denaro R."/>
            <person name="Ferrer M."/>
            <person name="Gertler C."/>
            <person name="Goesmann A."/>
            <person name="Golyshina O.V."/>
            <person name="Kaminski F."/>
            <person name="Khachane A.N."/>
            <person name="Lang S."/>
            <person name="Linke B."/>
            <person name="McHardy A.C."/>
            <person name="Meyer F."/>
            <person name="Nechitaylo T."/>
            <person name="Puehler A."/>
            <person name="Regenhardt D."/>
            <person name="Rupp O."/>
            <person name="Sabirova J.S."/>
            <person name="Selbitschka W."/>
            <person name="Yakimov M.M."/>
            <person name="Timmis K.N."/>
            <person name="Vorhoelter F.-J."/>
            <person name="Weidner S."/>
            <person name="Kaiser O."/>
            <person name="Golyshin P.N."/>
        </authorList>
    </citation>
    <scope>NUCLEOTIDE SEQUENCE [LARGE SCALE GENOMIC DNA]</scope>
    <source>
        <strain evidence="4">ATCC 700651 / DSM 11573 / NCIMB 13689 / SK2</strain>
    </source>
</reference>
<protein>
    <recommendedName>
        <fullName evidence="1">Protein SlyX homolog</fullName>
    </recommendedName>
</protein>
<dbReference type="PANTHER" id="PTHR36508">
    <property type="entry name" value="PROTEIN SLYX"/>
    <property type="match status" value="1"/>
</dbReference>
<evidence type="ECO:0000256" key="1">
    <source>
        <dbReference type="HAMAP-Rule" id="MF_00715"/>
    </source>
</evidence>
<dbReference type="PANTHER" id="PTHR36508:SF1">
    <property type="entry name" value="PROTEIN SLYX"/>
    <property type="match status" value="1"/>
</dbReference>
<dbReference type="HOGENOM" id="CLU_180796_1_0_6"/>
<keyword evidence="4" id="KW-1185">Reference proteome</keyword>
<proteinExistence type="inferred from homology"/>
<name>Q0VL28_ALCBS</name>
<accession>Q0VL28</accession>
<dbReference type="InterPro" id="IPR007236">
    <property type="entry name" value="SlyX"/>
</dbReference>